<sequence>MKKNKIIIVVFSLTTLLITIGYMGYLYVYPKIVADAIVNKKYASIIPERYKNGFNLITDSINNKVSDVMKISEDKGITIDDLLKAIDEIKEEDVRDALEELYKTDLQSIEQVYSIGRKHIKFQAFDPDLLKDSFLKHVKMHHVERGLKYIKKHDLENQLDVQSGKRIAKQIIIQKQEKIMKKSKVKE</sequence>
<protein>
    <submittedName>
        <fullName evidence="2">Uncharacterized protein</fullName>
    </submittedName>
</protein>
<keyword evidence="1" id="KW-0472">Membrane</keyword>
<reference evidence="3" key="1">
    <citation type="submission" date="2017-04" db="EMBL/GenBank/DDBJ databases">
        <authorList>
            <person name="Varghese N."/>
            <person name="Submissions S."/>
        </authorList>
    </citation>
    <scope>NUCLEOTIDE SEQUENCE [LARGE SCALE GENOMIC DNA]</scope>
    <source>
        <strain evidence="3">DSM 4125</strain>
    </source>
</reference>
<accession>A0A1X7KLZ4</accession>
<keyword evidence="1" id="KW-0812">Transmembrane</keyword>
<dbReference type="Proteomes" id="UP000193804">
    <property type="component" value="Unassembled WGS sequence"/>
</dbReference>
<dbReference type="EMBL" id="FXAW01000006">
    <property type="protein sequence ID" value="SMG41733.1"/>
    <property type="molecule type" value="Genomic_DNA"/>
</dbReference>
<evidence type="ECO:0000313" key="3">
    <source>
        <dbReference type="Proteomes" id="UP000193804"/>
    </source>
</evidence>
<dbReference type="RefSeq" id="WP_085517983.1">
    <property type="nucleotide sequence ID" value="NZ_FXAW01000006.1"/>
</dbReference>
<keyword evidence="3" id="KW-1185">Reference proteome</keyword>
<proteinExistence type="predicted"/>
<evidence type="ECO:0000313" key="2">
    <source>
        <dbReference type="EMBL" id="SMG41733.1"/>
    </source>
</evidence>
<keyword evidence="1" id="KW-1133">Transmembrane helix</keyword>
<name>A0A1X7KLZ4_9BACT</name>
<dbReference type="OrthoDB" id="9932520at2"/>
<gene>
    <name evidence="2" type="ORF">SAMN05661096_02816</name>
</gene>
<feature type="transmembrane region" description="Helical" evidence="1">
    <location>
        <begin position="7"/>
        <end position="28"/>
    </location>
</feature>
<dbReference type="AlphaFoldDB" id="A0A1X7KLZ4"/>
<evidence type="ECO:0000256" key="1">
    <source>
        <dbReference type="SAM" id="Phobius"/>
    </source>
</evidence>
<organism evidence="2 3">
    <name type="scientific">Marivirga sericea</name>
    <dbReference type="NCBI Taxonomy" id="1028"/>
    <lineage>
        <taxon>Bacteria</taxon>
        <taxon>Pseudomonadati</taxon>
        <taxon>Bacteroidota</taxon>
        <taxon>Cytophagia</taxon>
        <taxon>Cytophagales</taxon>
        <taxon>Marivirgaceae</taxon>
        <taxon>Marivirga</taxon>
    </lineage>
</organism>